<dbReference type="GO" id="GO:0003677">
    <property type="term" value="F:DNA binding"/>
    <property type="evidence" value="ECO:0007669"/>
    <property type="project" value="UniProtKB-UniRule"/>
</dbReference>
<keyword evidence="3 17" id="KW-0479">Metal-binding</keyword>
<dbReference type="OrthoDB" id="9809851at2"/>
<dbReference type="InterPro" id="IPR041102">
    <property type="entry name" value="UvrA_inter"/>
</dbReference>
<evidence type="ECO:0000256" key="14">
    <source>
        <dbReference type="ARBA" id="ARBA00038000"/>
    </source>
</evidence>
<feature type="domain" description="ABC transporter" evidence="18">
    <location>
        <begin position="611"/>
        <end position="937"/>
    </location>
</feature>
<evidence type="ECO:0000256" key="1">
    <source>
        <dbReference type="ARBA" id="ARBA00004496"/>
    </source>
</evidence>
<evidence type="ECO:0000256" key="11">
    <source>
        <dbReference type="ARBA" id="ARBA00022881"/>
    </source>
</evidence>
<evidence type="ECO:0000256" key="4">
    <source>
        <dbReference type="ARBA" id="ARBA00022737"/>
    </source>
</evidence>
<evidence type="ECO:0000259" key="18">
    <source>
        <dbReference type="PROSITE" id="PS50893"/>
    </source>
</evidence>
<dbReference type="GO" id="GO:0006289">
    <property type="term" value="P:nucleotide-excision repair"/>
    <property type="evidence" value="ECO:0007669"/>
    <property type="project" value="UniProtKB-UniRule"/>
</dbReference>
<proteinExistence type="inferred from homology"/>
<comment type="similarity">
    <text evidence="14 17">Belongs to the ABC transporter superfamily. UvrA family.</text>
</comment>
<evidence type="ECO:0000313" key="20">
    <source>
        <dbReference type="Proteomes" id="UP000198539"/>
    </source>
</evidence>
<dbReference type="InterPro" id="IPR017871">
    <property type="entry name" value="ABC_transporter-like_CS"/>
</dbReference>
<dbReference type="CDD" id="cd03270">
    <property type="entry name" value="ABC_UvrA_I"/>
    <property type="match status" value="1"/>
</dbReference>
<keyword evidence="7 17" id="KW-0228">DNA excision</keyword>
<keyword evidence="10 17" id="KW-0067">ATP-binding</keyword>
<evidence type="ECO:0000256" key="9">
    <source>
        <dbReference type="ARBA" id="ARBA00022833"/>
    </source>
</evidence>
<dbReference type="FunFam" id="3.40.50.300:FF:000028">
    <property type="entry name" value="UvrABC system protein A"/>
    <property type="match status" value="1"/>
</dbReference>
<organism evidence="19 20">
    <name type="scientific">Roseicitreum antarcticum</name>
    <dbReference type="NCBI Taxonomy" id="564137"/>
    <lineage>
        <taxon>Bacteria</taxon>
        <taxon>Pseudomonadati</taxon>
        <taxon>Pseudomonadota</taxon>
        <taxon>Alphaproteobacteria</taxon>
        <taxon>Rhodobacterales</taxon>
        <taxon>Paracoccaceae</taxon>
        <taxon>Roseicitreum</taxon>
    </lineage>
</organism>
<evidence type="ECO:0000256" key="16">
    <source>
        <dbReference type="ARBA" id="ARBA00042156"/>
    </source>
</evidence>
<dbReference type="HAMAP" id="MF_00205">
    <property type="entry name" value="UvrA"/>
    <property type="match status" value="1"/>
</dbReference>
<dbReference type="GO" id="GO:0009381">
    <property type="term" value="F:excinuclease ABC activity"/>
    <property type="evidence" value="ECO:0007669"/>
    <property type="project" value="UniProtKB-UniRule"/>
</dbReference>
<keyword evidence="2 17" id="KW-0963">Cytoplasm</keyword>
<dbReference type="InterPro" id="IPR027417">
    <property type="entry name" value="P-loop_NTPase"/>
</dbReference>
<feature type="binding site" evidence="17">
    <location>
        <begin position="34"/>
        <end position="41"/>
    </location>
    <ligand>
        <name>ATP</name>
        <dbReference type="ChEBI" id="CHEBI:30616"/>
    </ligand>
</feature>
<evidence type="ECO:0000256" key="3">
    <source>
        <dbReference type="ARBA" id="ARBA00022723"/>
    </source>
</evidence>
<dbReference type="GO" id="GO:0009380">
    <property type="term" value="C:excinuclease repair complex"/>
    <property type="evidence" value="ECO:0007669"/>
    <property type="project" value="InterPro"/>
</dbReference>
<gene>
    <name evidence="17" type="primary">uvrA</name>
    <name evidence="19" type="ORF">SAMN04488238_106232</name>
</gene>
<dbReference type="GO" id="GO:0008270">
    <property type="term" value="F:zinc ion binding"/>
    <property type="evidence" value="ECO:0007669"/>
    <property type="project" value="UniProtKB-UniRule"/>
</dbReference>
<dbReference type="EMBL" id="FNOM01000006">
    <property type="protein sequence ID" value="SDX25457.1"/>
    <property type="molecule type" value="Genomic_DNA"/>
</dbReference>
<comment type="subcellular location">
    <subcellularLocation>
        <location evidence="1 17">Cytoplasm</location>
    </subcellularLocation>
</comment>
<dbReference type="InterPro" id="IPR003439">
    <property type="entry name" value="ABC_transporter-like_ATP-bd"/>
</dbReference>
<dbReference type="CDD" id="cd03271">
    <property type="entry name" value="ABC_UvrA_II"/>
    <property type="match status" value="1"/>
</dbReference>
<feature type="zinc finger region" description="C4-type" evidence="17">
    <location>
        <begin position="746"/>
        <end position="772"/>
    </location>
</feature>
<comment type="caution">
    <text evidence="17">Lacks conserved residue(s) required for the propagation of feature annotation.</text>
</comment>
<keyword evidence="8 17" id="KW-0863">Zinc-finger</keyword>
<keyword evidence="12 17" id="KW-0238">DNA-binding</keyword>
<evidence type="ECO:0000313" key="19">
    <source>
        <dbReference type="EMBL" id="SDX25457.1"/>
    </source>
</evidence>
<comment type="function">
    <text evidence="17">The UvrABC repair system catalyzes the recognition and processing of DNA lesions. UvrA is an ATPase and a DNA-binding protein. A damage recognition complex composed of 2 UvrA and 2 UvrB subunits scans DNA for abnormalities. When the presence of a lesion has been verified by UvrB, the UvrA molecules dissociate.</text>
</comment>
<dbReference type="Proteomes" id="UP000198539">
    <property type="component" value="Unassembled WGS sequence"/>
</dbReference>
<reference evidence="19 20" key="1">
    <citation type="submission" date="2016-10" db="EMBL/GenBank/DDBJ databases">
        <authorList>
            <person name="de Groot N.N."/>
        </authorList>
    </citation>
    <scope>NUCLEOTIDE SEQUENCE [LARGE SCALE GENOMIC DNA]</scope>
    <source>
        <strain evidence="19 20">CGMCC 1.8894</strain>
    </source>
</reference>
<dbReference type="Pfam" id="PF17760">
    <property type="entry name" value="UvrA_inter"/>
    <property type="match status" value="1"/>
</dbReference>
<accession>A0A1H3A6X1</accession>
<dbReference type="Pfam" id="PF17755">
    <property type="entry name" value="UvrA_DNA-bind"/>
    <property type="match status" value="1"/>
</dbReference>
<dbReference type="STRING" id="564137.SAMN04488238_106232"/>
<evidence type="ECO:0000256" key="12">
    <source>
        <dbReference type="ARBA" id="ARBA00023125"/>
    </source>
</evidence>
<keyword evidence="17" id="KW-0742">SOS response</keyword>
<name>A0A1H3A6X1_9RHOB</name>
<keyword evidence="5 17" id="KW-0547">Nucleotide-binding</keyword>
<dbReference type="NCBIfam" id="TIGR00630">
    <property type="entry name" value="uvra"/>
    <property type="match status" value="1"/>
</dbReference>
<dbReference type="PANTHER" id="PTHR43152:SF3">
    <property type="entry name" value="UVRABC SYSTEM PROTEIN A"/>
    <property type="match status" value="1"/>
</dbReference>
<dbReference type="Gene3D" id="1.10.8.280">
    <property type="entry name" value="ABC transporter ATPase domain-like"/>
    <property type="match status" value="1"/>
</dbReference>
<sequence>MAEQKFIEVRGAREHNLKNIDVDIPRDQLVVITGLSGSGKSSLAFDTIYAEGQRRYVESLSAYARQFLDMMQKPDVDHISGLSPAISIEQKTTSKNPRSTVGTVTEIYDYMRLLFARAGTPFSPATGKPIEAQQVQDMVDRVMGLDEGTRAYLLAPIIRDRKGEYRKEFLELRKQGFQRVKVDGQFYELDEPPTLDKKFRHDIDVVVDRLVVRTGLETRLADSLRTALDLADGIAVLEMADAGEDGVAERITFSEKFACPVSGFTIPEIEPRLFSFNAPFGACPDCDGLGLELFFDERLVVPDGALTLANGAIAPWRKGKTPYFLQTIQSLAAHYEFNPKTLWKDLPPHVHQVLLYGSNGEELPFRYDEGGRIYNVTRAFEGVIPNMERRYRETDSNWVREDFEQYQNNRDCATCGGHRLRAEALAVKIGGLHVGEVVDKSIREVYDWVQSVPDHLTNQKNEIARAILKEIRERVGFLVNVGLDYLTLSRRAGTLSGGESQRIRLASQIGSGLTGVLYVLDEPSIGLHQRDNDRLLTTLKNLRDQGNTVIVVEHDEEAIREADYVFDIGPGAGVHGGRVVSHGTPAQVMADAGSVTGQYLSGARQIAVPSVRRKGNGKKIKVVKATGNNLRDMSAEFPLGKFVCVTGVSGGGKSTLTIETLFKTASMRLNGARQTPAPCETIKGLEHLDKVIDIDQRPIGRTPRSNPATYTGAFGPIRDWFAGLPESKTRGYKPGRFSFNVKGGRCEACQGDGVLKIEMNFLPDVYVTCETCKGARYNRETLEVLFKGKSIADVLEMTVEEAQGFFQAVPSIREKMDALMRVGLGYIKVGQQATTLSGGEAQRVKLSKELARRSTGRTLYILDEPTTGLHFEDVRKLLEVLHELVEQGNTVVVIEHNLDVVKTADWVIDIGPEGGDGGGQIVAVGTPEAVAAVEGSHTGHYLKSLLDPRKFAAE</sequence>
<dbReference type="GO" id="GO:0005737">
    <property type="term" value="C:cytoplasm"/>
    <property type="evidence" value="ECO:0007669"/>
    <property type="project" value="UniProtKB-SubCell"/>
</dbReference>
<keyword evidence="9 17" id="KW-0862">Zinc</keyword>
<evidence type="ECO:0000256" key="6">
    <source>
        <dbReference type="ARBA" id="ARBA00022763"/>
    </source>
</evidence>
<keyword evidence="6 17" id="KW-0227">DNA damage</keyword>
<comment type="subunit">
    <text evidence="17">Forms a heterotetramer with UvrB during the search for lesions.</text>
</comment>
<evidence type="ECO:0000256" key="13">
    <source>
        <dbReference type="ARBA" id="ARBA00023204"/>
    </source>
</evidence>
<keyword evidence="13 17" id="KW-0234">DNA repair</keyword>
<dbReference type="FunFam" id="1.20.1580.10:FF:000002">
    <property type="entry name" value="UvrABC system protein A"/>
    <property type="match status" value="1"/>
</dbReference>
<dbReference type="Gene3D" id="3.40.50.300">
    <property type="entry name" value="P-loop containing nucleotide triphosphate hydrolases"/>
    <property type="match status" value="2"/>
</dbReference>
<dbReference type="SUPFAM" id="SSF52540">
    <property type="entry name" value="P-loop containing nucleoside triphosphate hydrolases"/>
    <property type="match status" value="2"/>
</dbReference>
<dbReference type="InterPro" id="IPR041552">
    <property type="entry name" value="UvrA_DNA-bd"/>
</dbReference>
<dbReference type="RefSeq" id="WP_092889838.1">
    <property type="nucleotide sequence ID" value="NZ_CP061498.1"/>
</dbReference>
<dbReference type="PANTHER" id="PTHR43152">
    <property type="entry name" value="UVRABC SYSTEM PROTEIN A"/>
    <property type="match status" value="1"/>
</dbReference>
<evidence type="ECO:0000256" key="7">
    <source>
        <dbReference type="ARBA" id="ARBA00022769"/>
    </source>
</evidence>
<dbReference type="GO" id="GO:0009432">
    <property type="term" value="P:SOS response"/>
    <property type="evidence" value="ECO:0007669"/>
    <property type="project" value="UniProtKB-UniRule"/>
</dbReference>
<protein>
    <recommendedName>
        <fullName evidence="15 17">UvrABC system protein A</fullName>
        <shortName evidence="17">UvrA protein</shortName>
    </recommendedName>
    <alternativeName>
        <fullName evidence="16 17">Excinuclease ABC subunit A</fullName>
    </alternativeName>
</protein>
<evidence type="ECO:0000256" key="2">
    <source>
        <dbReference type="ARBA" id="ARBA00022490"/>
    </source>
</evidence>
<dbReference type="InterPro" id="IPR004602">
    <property type="entry name" value="UvrA"/>
</dbReference>
<keyword evidence="4 17" id="KW-0677">Repeat</keyword>
<dbReference type="PROSITE" id="PS00211">
    <property type="entry name" value="ABC_TRANSPORTER_1"/>
    <property type="match status" value="2"/>
</dbReference>
<keyword evidence="11 17" id="KW-0267">Excision nuclease</keyword>
<dbReference type="GO" id="GO:0005524">
    <property type="term" value="F:ATP binding"/>
    <property type="evidence" value="ECO:0007669"/>
    <property type="project" value="UniProtKB-UniRule"/>
</dbReference>
<dbReference type="Gene3D" id="3.30.1490.20">
    <property type="entry name" value="ATP-grasp fold, A domain"/>
    <property type="match status" value="1"/>
</dbReference>
<dbReference type="GO" id="GO:0016887">
    <property type="term" value="F:ATP hydrolysis activity"/>
    <property type="evidence" value="ECO:0007669"/>
    <property type="project" value="InterPro"/>
</dbReference>
<dbReference type="InterPro" id="IPR013815">
    <property type="entry name" value="ATP_grasp_subdomain_1"/>
</dbReference>
<evidence type="ECO:0000256" key="15">
    <source>
        <dbReference type="ARBA" id="ARBA00039316"/>
    </source>
</evidence>
<dbReference type="Gene3D" id="1.20.1580.10">
    <property type="entry name" value="ABC transporter ATPase like domain"/>
    <property type="match status" value="2"/>
</dbReference>
<evidence type="ECO:0000256" key="5">
    <source>
        <dbReference type="ARBA" id="ARBA00022741"/>
    </source>
</evidence>
<evidence type="ECO:0000256" key="10">
    <source>
        <dbReference type="ARBA" id="ARBA00022840"/>
    </source>
</evidence>
<feature type="binding site" evidence="17">
    <location>
        <begin position="647"/>
        <end position="654"/>
    </location>
    <ligand>
        <name>ATP</name>
        <dbReference type="ChEBI" id="CHEBI:30616"/>
    </ligand>
</feature>
<dbReference type="NCBIfam" id="NF001503">
    <property type="entry name" value="PRK00349.1"/>
    <property type="match status" value="1"/>
</dbReference>
<dbReference type="PROSITE" id="PS50893">
    <property type="entry name" value="ABC_TRANSPORTER_2"/>
    <property type="match status" value="1"/>
</dbReference>
<keyword evidence="20" id="KW-1185">Reference proteome</keyword>
<evidence type="ECO:0000256" key="8">
    <source>
        <dbReference type="ARBA" id="ARBA00022771"/>
    </source>
</evidence>
<dbReference type="AlphaFoldDB" id="A0A1H3A6X1"/>
<evidence type="ECO:0000256" key="17">
    <source>
        <dbReference type="HAMAP-Rule" id="MF_00205"/>
    </source>
</evidence>